<evidence type="ECO:0000256" key="2">
    <source>
        <dbReference type="ARBA" id="ARBA00022448"/>
    </source>
</evidence>
<dbReference type="PROSITE" id="PS52016">
    <property type="entry name" value="TONB_DEPENDENT_REC_3"/>
    <property type="match status" value="1"/>
</dbReference>
<keyword evidence="7 10" id="KW-0472">Membrane</keyword>
<evidence type="ECO:0000256" key="10">
    <source>
        <dbReference type="PROSITE-ProRule" id="PRU01360"/>
    </source>
</evidence>
<keyword evidence="3 10" id="KW-1134">Transmembrane beta strand</keyword>
<evidence type="ECO:0000256" key="8">
    <source>
        <dbReference type="ARBA" id="ARBA00023170"/>
    </source>
</evidence>
<dbReference type="EMBL" id="JAVTTO010000002">
    <property type="protein sequence ID" value="MDT7832103.1"/>
    <property type="molecule type" value="Genomic_DNA"/>
</dbReference>
<dbReference type="InterPro" id="IPR037066">
    <property type="entry name" value="Plug_dom_sf"/>
</dbReference>
<evidence type="ECO:0000256" key="4">
    <source>
        <dbReference type="ARBA" id="ARBA00022692"/>
    </source>
</evidence>
<evidence type="ECO:0000256" key="5">
    <source>
        <dbReference type="ARBA" id="ARBA00022729"/>
    </source>
</evidence>
<dbReference type="SUPFAM" id="SSF56935">
    <property type="entry name" value="Porins"/>
    <property type="match status" value="1"/>
</dbReference>
<evidence type="ECO:0000256" key="6">
    <source>
        <dbReference type="ARBA" id="ARBA00023077"/>
    </source>
</evidence>
<dbReference type="Pfam" id="PF13715">
    <property type="entry name" value="CarbopepD_reg_2"/>
    <property type="match status" value="1"/>
</dbReference>
<dbReference type="InterPro" id="IPR008969">
    <property type="entry name" value="CarboxyPept-like_regulatory"/>
</dbReference>
<evidence type="ECO:0000313" key="14">
    <source>
        <dbReference type="EMBL" id="MDT7832103.1"/>
    </source>
</evidence>
<feature type="domain" description="TonB-dependent receptor plug" evidence="13">
    <location>
        <begin position="119"/>
        <end position="222"/>
    </location>
</feature>
<accession>A0ABU3LG39</accession>
<dbReference type="InterPro" id="IPR036942">
    <property type="entry name" value="Beta-barrel_TonB_sf"/>
</dbReference>
<dbReference type="SUPFAM" id="SSF49464">
    <property type="entry name" value="Carboxypeptidase regulatory domain-like"/>
    <property type="match status" value="1"/>
</dbReference>
<keyword evidence="4 10" id="KW-0812">Transmembrane</keyword>
<dbReference type="Proteomes" id="UP001257277">
    <property type="component" value="Unassembled WGS sequence"/>
</dbReference>
<dbReference type="Gene3D" id="2.170.130.10">
    <property type="entry name" value="TonB-dependent receptor, plug domain"/>
    <property type="match status" value="1"/>
</dbReference>
<sequence length="800" mass="91028">MSKKIYLIFVFVGLSATAIGQKCNYTFKGVVKDFHDGTPIIGAALQIESSKKYATSDIEGNFVFKNLCSSSFTIIVSHISCDTKKIAIDLEKEPFREIRLEHHIEELHEVTVKATSTKKTKTAQESVLKTEVLEKYSSLSLGDAIKEIPGVSSINTGNAIVKPVINGLHSSRVLVMVNNVRLQDQEWGIEHAPNVDINAAGSISLIKGANALEYGGDAIGGVIVLNPKRVYNRDSIFGKTIVHGNSNGRGYGLSTSLTKSSSKGWYTNGQASYKRSGDYRAPDYFLTNTGNQSNSFNINTGLRKFEHGFNIYYSYLKNKIAILRSSHIGNVEDLVNAINSQQPHIINGFSYDISAPRQEVTHQILKTNFYKRFKDLGRFDLQYDYQKNRRFEFDIRVGDDRDVPAVDLKLTTHTLKSTLKLDAYENSSYKFGIATSYQENFANPDTGVRRLIPDYKKYDLGIFSIGNFEISDTFSLEAGLRYDWNRIDAKKFYQTSRWIERGYNVDFADLVIQDLNTQLLVNPVFNYHNISVSLGGYHILNENSKLIFNYGLSNRAPNPSELFSDGLHHSAARIELGDLRMDKETSNRVSTTYSYNGPRTTFHIEAFYNNIKDFIYLEPTGVETTVRGAFPVWEYKQTNAALFGIDTDFRHSFDQHWSFQNKSSYIKGTDITANRPLIDIPAFKTINVIRYSNPAWSDFEVELESQWVSRQNDYPDNNFMAFIPRTNSNVLVDISTPPPAYHVLNFSANFDWKISKEHMVNVGFTMNNILNTSYREYLNRLRYFADELGRNIMLQLKFNY</sequence>
<comment type="caution">
    <text evidence="14">The sequence shown here is derived from an EMBL/GenBank/DDBJ whole genome shotgun (WGS) entry which is preliminary data.</text>
</comment>
<dbReference type="InterPro" id="IPR012910">
    <property type="entry name" value="Plug_dom"/>
</dbReference>
<evidence type="ECO:0000256" key="3">
    <source>
        <dbReference type="ARBA" id="ARBA00022452"/>
    </source>
</evidence>
<evidence type="ECO:0000256" key="1">
    <source>
        <dbReference type="ARBA" id="ARBA00004571"/>
    </source>
</evidence>
<keyword evidence="5" id="KW-0732">Signal</keyword>
<evidence type="ECO:0000256" key="7">
    <source>
        <dbReference type="ARBA" id="ARBA00023136"/>
    </source>
</evidence>
<keyword evidence="2 10" id="KW-0813">Transport</keyword>
<evidence type="ECO:0000256" key="9">
    <source>
        <dbReference type="ARBA" id="ARBA00023237"/>
    </source>
</evidence>
<dbReference type="Gene3D" id="2.40.170.20">
    <property type="entry name" value="TonB-dependent receptor, beta-barrel domain"/>
    <property type="match status" value="1"/>
</dbReference>
<dbReference type="Pfam" id="PF00593">
    <property type="entry name" value="TonB_dep_Rec_b-barrel"/>
    <property type="match status" value="1"/>
</dbReference>
<evidence type="ECO:0000259" key="12">
    <source>
        <dbReference type="Pfam" id="PF00593"/>
    </source>
</evidence>
<name>A0ABU3LG39_9FLAO</name>
<organism evidence="14 15">
    <name type="scientific">Asprobacillus argus</name>
    <dbReference type="NCBI Taxonomy" id="3076534"/>
    <lineage>
        <taxon>Bacteria</taxon>
        <taxon>Pseudomonadati</taxon>
        <taxon>Bacteroidota</taxon>
        <taxon>Flavobacteriia</taxon>
        <taxon>Flavobacteriales</taxon>
        <taxon>Flavobacteriaceae</taxon>
        <taxon>Asprobacillus</taxon>
    </lineage>
</organism>
<dbReference type="PANTHER" id="PTHR30069">
    <property type="entry name" value="TONB-DEPENDENT OUTER MEMBRANE RECEPTOR"/>
    <property type="match status" value="1"/>
</dbReference>
<keyword evidence="8 14" id="KW-0675">Receptor</keyword>
<proteinExistence type="inferred from homology"/>
<evidence type="ECO:0000313" key="15">
    <source>
        <dbReference type="Proteomes" id="UP001257277"/>
    </source>
</evidence>
<evidence type="ECO:0000256" key="11">
    <source>
        <dbReference type="RuleBase" id="RU003357"/>
    </source>
</evidence>
<dbReference type="RefSeq" id="WP_349241354.1">
    <property type="nucleotide sequence ID" value="NZ_JAVTTO010000002.1"/>
</dbReference>
<gene>
    <name evidence="14" type="ORF">RQM59_06905</name>
</gene>
<dbReference type="InterPro" id="IPR039426">
    <property type="entry name" value="TonB-dep_rcpt-like"/>
</dbReference>
<comment type="similarity">
    <text evidence="10 11">Belongs to the TonB-dependent receptor family.</text>
</comment>
<dbReference type="InterPro" id="IPR000531">
    <property type="entry name" value="Beta-barrel_TonB"/>
</dbReference>
<feature type="domain" description="TonB-dependent receptor-like beta-barrel" evidence="12">
    <location>
        <begin position="254"/>
        <end position="769"/>
    </location>
</feature>
<protein>
    <submittedName>
        <fullName evidence="14">TonB-dependent receptor</fullName>
    </submittedName>
</protein>
<dbReference type="Pfam" id="PF07715">
    <property type="entry name" value="Plug"/>
    <property type="match status" value="1"/>
</dbReference>
<keyword evidence="15" id="KW-1185">Reference proteome</keyword>
<keyword evidence="6 11" id="KW-0798">TonB box</keyword>
<reference evidence="14 15" key="1">
    <citation type="submission" date="2023-09" db="EMBL/GenBank/DDBJ databases">
        <title>Novel taxa isolated from Blanes Bay.</title>
        <authorList>
            <person name="Rey-Velasco X."/>
            <person name="Lucena T."/>
        </authorList>
    </citation>
    <scope>NUCLEOTIDE SEQUENCE [LARGE SCALE GENOMIC DNA]</scope>
    <source>
        <strain evidence="14 15">S356</strain>
    </source>
</reference>
<keyword evidence="9 10" id="KW-0998">Cell outer membrane</keyword>
<comment type="subcellular location">
    <subcellularLocation>
        <location evidence="1 10">Cell outer membrane</location>
        <topology evidence="1 10">Multi-pass membrane protein</topology>
    </subcellularLocation>
</comment>
<dbReference type="PANTHER" id="PTHR30069:SF29">
    <property type="entry name" value="HEMOGLOBIN AND HEMOGLOBIN-HAPTOGLOBIN-BINDING PROTEIN 1-RELATED"/>
    <property type="match status" value="1"/>
</dbReference>
<evidence type="ECO:0000259" key="13">
    <source>
        <dbReference type="Pfam" id="PF07715"/>
    </source>
</evidence>